<evidence type="ECO:0000313" key="3">
    <source>
        <dbReference type="EMBL" id="QDZ39907.1"/>
    </source>
</evidence>
<dbReference type="OrthoDB" id="532541at2"/>
<evidence type="ECO:0000259" key="2">
    <source>
        <dbReference type="Pfam" id="PF13239"/>
    </source>
</evidence>
<keyword evidence="1" id="KW-0812">Transmembrane</keyword>
<feature type="transmembrane region" description="Helical" evidence="1">
    <location>
        <begin position="54"/>
        <end position="75"/>
    </location>
</feature>
<name>A0A5B8NLU3_9CHRO</name>
<evidence type="ECO:0000313" key="4">
    <source>
        <dbReference type="Proteomes" id="UP000318453"/>
    </source>
</evidence>
<dbReference type="AlphaFoldDB" id="A0A5B8NLU3"/>
<dbReference type="RefSeq" id="WP_146295503.1">
    <property type="nucleotide sequence ID" value="NZ_CP042326.1"/>
</dbReference>
<keyword evidence="1" id="KW-1133">Transmembrane helix</keyword>
<dbReference type="InterPro" id="IPR025698">
    <property type="entry name" value="2TM_dom"/>
</dbReference>
<dbReference type="Pfam" id="PF13239">
    <property type="entry name" value="2TM"/>
    <property type="match status" value="1"/>
</dbReference>
<evidence type="ECO:0000256" key="1">
    <source>
        <dbReference type="SAM" id="Phobius"/>
    </source>
</evidence>
<proteinExistence type="predicted"/>
<gene>
    <name evidence="3" type="ORF">FRE64_08100</name>
</gene>
<keyword evidence="1" id="KW-0472">Membrane</keyword>
<reference evidence="3" key="1">
    <citation type="submission" date="2019-08" db="EMBL/GenBank/DDBJ databases">
        <title>Carotenoids and Carotenoid Binding Proteins in the Halophilic Cyanobacterium Euhalothece sp. ZM00.</title>
        <authorList>
            <person name="Cho S.M."/>
            <person name="Song J.Y."/>
            <person name="Park Y.-I."/>
        </authorList>
    </citation>
    <scope>NUCLEOTIDE SEQUENCE [LARGE SCALE GENOMIC DNA]</scope>
    <source>
        <strain evidence="3">Z-M001</strain>
    </source>
</reference>
<sequence>MPPRWPRQPTREDPAYRKLEDRINFALHVATFGLINSGVWFFKQLNSANWQWASWLTLGWLIVLAVHLIYISAIADYSTNSKKTDG</sequence>
<accession>A0A5B8NLU3</accession>
<feature type="domain" description="2TM" evidence="2">
    <location>
        <begin position="15"/>
        <end position="72"/>
    </location>
</feature>
<organism evidence="3 4">
    <name type="scientific">Euhalothece natronophila Z-M001</name>
    <dbReference type="NCBI Taxonomy" id="522448"/>
    <lineage>
        <taxon>Bacteria</taxon>
        <taxon>Bacillati</taxon>
        <taxon>Cyanobacteriota</taxon>
        <taxon>Cyanophyceae</taxon>
        <taxon>Oscillatoriophycideae</taxon>
        <taxon>Chroococcales</taxon>
        <taxon>Halothecacae</taxon>
        <taxon>Halothece cluster</taxon>
        <taxon>Euhalothece</taxon>
    </lineage>
</organism>
<keyword evidence="4" id="KW-1185">Reference proteome</keyword>
<dbReference type="Proteomes" id="UP000318453">
    <property type="component" value="Chromosome"/>
</dbReference>
<dbReference type="EMBL" id="CP042326">
    <property type="protein sequence ID" value="QDZ39907.1"/>
    <property type="molecule type" value="Genomic_DNA"/>
</dbReference>
<protein>
    <submittedName>
        <fullName evidence="3">2TM domain-containing protein</fullName>
    </submittedName>
</protein>
<dbReference type="KEGG" id="enn:FRE64_08100"/>
<feature type="transmembrane region" description="Helical" evidence="1">
    <location>
        <begin position="25"/>
        <end position="42"/>
    </location>
</feature>